<dbReference type="EMBL" id="LATX01002102">
    <property type="protein sequence ID" value="KTB34250.1"/>
    <property type="molecule type" value="Genomic_DNA"/>
</dbReference>
<gene>
    <name evidence="2" type="ORF">WG66_13171</name>
</gene>
<feature type="compositionally biased region" description="Low complexity" evidence="1">
    <location>
        <begin position="82"/>
        <end position="97"/>
    </location>
</feature>
<organism evidence="2 3">
    <name type="scientific">Moniliophthora roreri</name>
    <name type="common">Frosty pod rot fungus</name>
    <name type="synonym">Monilia roreri</name>
    <dbReference type="NCBI Taxonomy" id="221103"/>
    <lineage>
        <taxon>Eukaryota</taxon>
        <taxon>Fungi</taxon>
        <taxon>Dikarya</taxon>
        <taxon>Basidiomycota</taxon>
        <taxon>Agaricomycotina</taxon>
        <taxon>Agaricomycetes</taxon>
        <taxon>Agaricomycetidae</taxon>
        <taxon>Agaricales</taxon>
        <taxon>Marasmiineae</taxon>
        <taxon>Marasmiaceae</taxon>
        <taxon>Moniliophthora</taxon>
    </lineage>
</organism>
<reference evidence="2 3" key="1">
    <citation type="submission" date="2015-12" db="EMBL/GenBank/DDBJ databases">
        <title>Draft genome sequence of Moniliophthora roreri, the causal agent of frosty pod rot of cacao.</title>
        <authorList>
            <person name="Aime M.C."/>
            <person name="Diaz-Valderrama J.R."/>
            <person name="Kijpornyongpan T."/>
            <person name="Phillips-Mora W."/>
        </authorList>
    </citation>
    <scope>NUCLEOTIDE SEQUENCE [LARGE SCALE GENOMIC DNA]</scope>
    <source>
        <strain evidence="2 3">MCA 2952</strain>
    </source>
</reference>
<feature type="compositionally biased region" description="Acidic residues" evidence="1">
    <location>
        <begin position="185"/>
        <end position="197"/>
    </location>
</feature>
<proteinExistence type="predicted"/>
<feature type="region of interest" description="Disordered" evidence="1">
    <location>
        <begin position="57"/>
        <end position="197"/>
    </location>
</feature>
<feature type="compositionally biased region" description="Polar residues" evidence="1">
    <location>
        <begin position="108"/>
        <end position="117"/>
    </location>
</feature>
<feature type="compositionally biased region" description="Polar residues" evidence="1">
    <location>
        <begin position="57"/>
        <end position="71"/>
    </location>
</feature>
<name>A0A0W0FD86_MONRR</name>
<feature type="compositionally biased region" description="Basic residues" evidence="1">
    <location>
        <begin position="29"/>
        <end position="39"/>
    </location>
</feature>
<protein>
    <submittedName>
        <fullName evidence="2">Uncharacterized protein</fullName>
    </submittedName>
</protein>
<accession>A0A0W0FD86</accession>
<comment type="caution">
    <text evidence="2">The sequence shown here is derived from an EMBL/GenBank/DDBJ whole genome shotgun (WGS) entry which is preliminary data.</text>
</comment>
<dbReference type="Proteomes" id="UP000054988">
    <property type="component" value="Unassembled WGS sequence"/>
</dbReference>
<evidence type="ECO:0000256" key="1">
    <source>
        <dbReference type="SAM" id="MobiDB-lite"/>
    </source>
</evidence>
<feature type="region of interest" description="Disordered" evidence="1">
    <location>
        <begin position="1"/>
        <end position="42"/>
    </location>
</feature>
<feature type="compositionally biased region" description="Basic residues" evidence="1">
    <location>
        <begin position="153"/>
        <end position="163"/>
    </location>
</feature>
<evidence type="ECO:0000313" key="2">
    <source>
        <dbReference type="EMBL" id="KTB34250.1"/>
    </source>
</evidence>
<dbReference type="AlphaFoldDB" id="A0A0W0FD86"/>
<sequence>MAGQQRGAKRSHESSNDDADVSDSTCSHSGHHHSKKRAKSNASAVWAILERAGRATTSFQAANNESNQNFRSNKGKKKQKTKSGSSMSMSTSTVTASKKNKGKEDQNRSQSPITSFGSDHKHKDISNSGSGEDSNGDDKEGSDDGDMDSKMVYSHRLRSHHHISSIDSSDASLLKPGPSMSQVIDIEDSSEDEDNIQ</sequence>
<evidence type="ECO:0000313" key="3">
    <source>
        <dbReference type="Proteomes" id="UP000054988"/>
    </source>
</evidence>